<dbReference type="InterPro" id="IPR016454">
    <property type="entry name" value="Cysteine_dSase"/>
</dbReference>
<proteinExistence type="inferred from homology"/>
<dbReference type="Gene3D" id="3.40.640.10">
    <property type="entry name" value="Type I PLP-dependent aspartate aminotransferase-like (Major domain)"/>
    <property type="match status" value="1"/>
</dbReference>
<reference evidence="9 10" key="1">
    <citation type="submission" date="2021-03" db="EMBL/GenBank/DDBJ databases">
        <title>Whole genome sequence of Metabacillus bambusae BG109.</title>
        <authorList>
            <person name="Jeong J.W."/>
        </authorList>
    </citation>
    <scope>NUCLEOTIDE SEQUENCE [LARGE SCALE GENOMIC DNA]</scope>
    <source>
        <strain evidence="9 10">BG109</strain>
    </source>
</reference>
<keyword evidence="10" id="KW-1185">Reference proteome</keyword>
<evidence type="ECO:0000256" key="5">
    <source>
        <dbReference type="ARBA" id="ARBA00023004"/>
    </source>
</evidence>
<protein>
    <submittedName>
        <fullName evidence="9">IscS subfamily cysteine desulfurase</fullName>
    </submittedName>
</protein>
<keyword evidence="3" id="KW-0479">Metal-binding</keyword>
<evidence type="ECO:0000259" key="8">
    <source>
        <dbReference type="Pfam" id="PF00266"/>
    </source>
</evidence>
<dbReference type="InterPro" id="IPR015422">
    <property type="entry name" value="PyrdxlP-dep_Trfase_small"/>
</dbReference>
<dbReference type="EMBL" id="JAGDEL010000026">
    <property type="protein sequence ID" value="MBO1514782.1"/>
    <property type="molecule type" value="Genomic_DNA"/>
</dbReference>
<name>A0ABS3N962_9BACI</name>
<organism evidence="9 10">
    <name type="scientific">Metabacillus bambusae</name>
    <dbReference type="NCBI Taxonomy" id="2795218"/>
    <lineage>
        <taxon>Bacteria</taxon>
        <taxon>Bacillati</taxon>
        <taxon>Bacillota</taxon>
        <taxon>Bacilli</taxon>
        <taxon>Bacillales</taxon>
        <taxon>Bacillaceae</taxon>
        <taxon>Metabacillus</taxon>
    </lineage>
</organism>
<feature type="domain" description="Aminotransferase class V" evidence="8">
    <location>
        <begin position="2"/>
        <end position="365"/>
    </location>
</feature>
<evidence type="ECO:0000256" key="3">
    <source>
        <dbReference type="ARBA" id="ARBA00022723"/>
    </source>
</evidence>
<evidence type="ECO:0000256" key="7">
    <source>
        <dbReference type="RuleBase" id="RU004504"/>
    </source>
</evidence>
<dbReference type="InterPro" id="IPR015424">
    <property type="entry name" value="PyrdxlP-dep_Trfase"/>
</dbReference>
<comment type="similarity">
    <text evidence="2">Belongs to the class-V pyridoxal-phosphate-dependent aminotransferase family. NifS/IscS subfamily.</text>
</comment>
<dbReference type="RefSeq" id="WP_207981692.1">
    <property type="nucleotide sequence ID" value="NZ_JAGDEL010000026.1"/>
</dbReference>
<dbReference type="InterPro" id="IPR000192">
    <property type="entry name" value="Aminotrans_V_dom"/>
</dbReference>
<dbReference type="Gene3D" id="1.10.260.50">
    <property type="match status" value="1"/>
</dbReference>
<evidence type="ECO:0000256" key="6">
    <source>
        <dbReference type="ARBA" id="ARBA00023014"/>
    </source>
</evidence>
<evidence type="ECO:0000313" key="9">
    <source>
        <dbReference type="EMBL" id="MBO1514782.1"/>
    </source>
</evidence>
<evidence type="ECO:0000256" key="2">
    <source>
        <dbReference type="ARBA" id="ARBA00006490"/>
    </source>
</evidence>
<gene>
    <name evidence="9" type="ORF">I7822_24415</name>
</gene>
<dbReference type="PROSITE" id="PS00595">
    <property type="entry name" value="AA_TRANSFER_CLASS_5"/>
    <property type="match status" value="1"/>
</dbReference>
<dbReference type="PANTHER" id="PTHR11601">
    <property type="entry name" value="CYSTEINE DESULFURYLASE FAMILY MEMBER"/>
    <property type="match status" value="1"/>
</dbReference>
<dbReference type="InterPro" id="IPR015421">
    <property type="entry name" value="PyrdxlP-dep_Trfase_major"/>
</dbReference>
<comment type="cofactor">
    <cofactor evidence="1 7">
        <name>pyridoxal 5'-phosphate</name>
        <dbReference type="ChEBI" id="CHEBI:597326"/>
    </cofactor>
</comment>
<dbReference type="Pfam" id="PF00266">
    <property type="entry name" value="Aminotran_5"/>
    <property type="match status" value="1"/>
</dbReference>
<dbReference type="PANTHER" id="PTHR11601:SF36">
    <property type="entry name" value="CYSTEINE DESULFURASE NIFS-RELATED"/>
    <property type="match status" value="1"/>
</dbReference>
<dbReference type="Proteomes" id="UP000663981">
    <property type="component" value="Unassembled WGS sequence"/>
</dbReference>
<dbReference type="PIRSF" id="PIRSF005572">
    <property type="entry name" value="NifS"/>
    <property type="match status" value="1"/>
</dbReference>
<sequence>MIYLDYAATTPMSDNALTIYMKAAKNAFGNSSSLHDIGGMAARTLQASRKLITDMIGGNEKGLYFTSGGSEANILAVQSLLNGVDLKKNHIITTQIEHSSLYTFFKSLQIRGYEVSFLKPNEQGFISIDDVTSLLQPNTGLVSVQHGNSEIGVVQPIKEIGRLLKNRGVLFHSDCVQTFGKLPINVEEIHVDAISISSHKIYGPKGIGAAYINPSVFWQPVIPGTTHESGFRPGTVDVPGAAAFATAAKDISASMHTNIEHYLKLRKEFIDLLKPCKDRITLLNENNENTLPNILSLLVDGIEGQYMMLECNRFGFAISTGSACQVGMQAPSRSILALGYDEQKAKQYIRISLGTQTSSEEVQSFAKQLINIIENF</sequence>
<dbReference type="NCBIfam" id="NF002806">
    <property type="entry name" value="PRK02948.1"/>
    <property type="match status" value="1"/>
</dbReference>
<dbReference type="InterPro" id="IPR020578">
    <property type="entry name" value="Aminotrans_V_PyrdxlP_BS"/>
</dbReference>
<evidence type="ECO:0000313" key="10">
    <source>
        <dbReference type="Proteomes" id="UP000663981"/>
    </source>
</evidence>
<evidence type="ECO:0000256" key="1">
    <source>
        <dbReference type="ARBA" id="ARBA00001933"/>
    </source>
</evidence>
<dbReference type="Gene3D" id="3.90.1150.10">
    <property type="entry name" value="Aspartate Aminotransferase, domain 1"/>
    <property type="match status" value="1"/>
</dbReference>
<keyword evidence="5" id="KW-0408">Iron</keyword>
<comment type="caution">
    <text evidence="9">The sequence shown here is derived from an EMBL/GenBank/DDBJ whole genome shotgun (WGS) entry which is preliminary data.</text>
</comment>
<accession>A0ABS3N962</accession>
<keyword evidence="6" id="KW-0411">Iron-sulfur</keyword>
<dbReference type="SUPFAM" id="SSF53383">
    <property type="entry name" value="PLP-dependent transferases"/>
    <property type="match status" value="1"/>
</dbReference>
<evidence type="ECO:0000256" key="4">
    <source>
        <dbReference type="ARBA" id="ARBA00022898"/>
    </source>
</evidence>
<keyword evidence="4" id="KW-0663">Pyridoxal phosphate</keyword>